<accession>A0A1Z4C139</accession>
<dbReference type="AlphaFoldDB" id="A0A1Z4C139"/>
<evidence type="ECO:0000313" key="4">
    <source>
        <dbReference type="EMBL" id="ASF47199.1"/>
    </source>
</evidence>
<keyword evidence="5" id="KW-1185">Reference proteome</keyword>
<dbReference type="Proteomes" id="UP000197019">
    <property type="component" value="Chromosome"/>
</dbReference>
<feature type="domain" description="M23ase beta-sheet core" evidence="3">
    <location>
        <begin position="69"/>
        <end position="186"/>
    </location>
</feature>
<gene>
    <name evidence="4" type="ORF">CEK71_14615</name>
</gene>
<dbReference type="PANTHER" id="PTHR21666">
    <property type="entry name" value="PEPTIDASE-RELATED"/>
    <property type="match status" value="1"/>
</dbReference>
<proteinExistence type="predicted"/>
<organism evidence="4 5">
    <name type="scientific">Methylovulum psychrotolerans</name>
    <dbReference type="NCBI Taxonomy" id="1704499"/>
    <lineage>
        <taxon>Bacteria</taxon>
        <taxon>Pseudomonadati</taxon>
        <taxon>Pseudomonadota</taxon>
        <taxon>Gammaproteobacteria</taxon>
        <taxon>Methylococcales</taxon>
        <taxon>Methylococcaceae</taxon>
        <taxon>Methylovulum</taxon>
    </lineage>
</organism>
<dbReference type="InterPro" id="IPR016047">
    <property type="entry name" value="M23ase_b-sheet_dom"/>
</dbReference>
<dbReference type="KEGG" id="mpsy:CEK71_14615"/>
<dbReference type="Pfam" id="PF01551">
    <property type="entry name" value="Peptidase_M23"/>
    <property type="match status" value="1"/>
</dbReference>
<dbReference type="Gene3D" id="2.70.70.10">
    <property type="entry name" value="Glucose Permease (Domain IIA)"/>
    <property type="match status" value="1"/>
</dbReference>
<name>A0A1Z4C139_9GAMM</name>
<dbReference type="EMBL" id="CP022129">
    <property type="protein sequence ID" value="ASF47199.1"/>
    <property type="molecule type" value="Genomic_DNA"/>
</dbReference>
<feature type="signal peptide" evidence="2">
    <location>
        <begin position="1"/>
        <end position="24"/>
    </location>
</feature>
<dbReference type="CDD" id="cd12797">
    <property type="entry name" value="M23_peptidase"/>
    <property type="match status" value="1"/>
</dbReference>
<dbReference type="RefSeq" id="WP_088620071.1">
    <property type="nucleotide sequence ID" value="NZ_CP022129.1"/>
</dbReference>
<evidence type="ECO:0000256" key="1">
    <source>
        <dbReference type="ARBA" id="ARBA00022729"/>
    </source>
</evidence>
<keyword evidence="1 2" id="KW-0732">Signal</keyword>
<dbReference type="PANTHER" id="PTHR21666:SF289">
    <property type="entry name" value="L-ALA--D-GLU ENDOPEPTIDASE"/>
    <property type="match status" value="1"/>
</dbReference>
<evidence type="ECO:0000313" key="5">
    <source>
        <dbReference type="Proteomes" id="UP000197019"/>
    </source>
</evidence>
<dbReference type="InterPro" id="IPR011055">
    <property type="entry name" value="Dup_hybrid_motif"/>
</dbReference>
<evidence type="ECO:0000259" key="3">
    <source>
        <dbReference type="Pfam" id="PF01551"/>
    </source>
</evidence>
<evidence type="ECO:0000256" key="2">
    <source>
        <dbReference type="SAM" id="SignalP"/>
    </source>
</evidence>
<feature type="chain" id="PRO_5012599679" evidence="2">
    <location>
        <begin position="25"/>
        <end position="329"/>
    </location>
</feature>
<dbReference type="InterPro" id="IPR050570">
    <property type="entry name" value="Cell_wall_metabolism_enzyme"/>
</dbReference>
<sequence>MTNPLPLRIFIALFYLALSVPAAAEDTPLLSMPLACTVGETCFIQTYVDADSSPAYRDYHCGALSYDDHRGTDFRLKSMADLNAGVPVLAAADGVVRAVHDGMEDISVQILGKQALQGREAGNSVVIVHSKDWESQYAHLKKGSVAVQPGQTVKRGTVLGRVGLSGNSELLHLHFEIRHKDKPVDPFVGLTAGDTCSLGKRPLWQTDTLKKLPYIATGLISAGFADHPSAPDEGLAVTLAADAPALVFAVTVFGVQTDDEQKLDFFTPDGAVLVHQDKRIEKNMAQYHSFIGKKRPPALWPKGNYRAVYQLLRKQQPIVNQAFSLRVGP</sequence>
<dbReference type="GO" id="GO:0004222">
    <property type="term" value="F:metalloendopeptidase activity"/>
    <property type="evidence" value="ECO:0007669"/>
    <property type="project" value="TreeGrafter"/>
</dbReference>
<dbReference type="SUPFAM" id="SSF51261">
    <property type="entry name" value="Duplicated hybrid motif"/>
    <property type="match status" value="1"/>
</dbReference>
<reference evidence="4 5" key="1">
    <citation type="submission" date="2017-06" db="EMBL/GenBank/DDBJ databases">
        <title>Genome Sequencing of the methanotroph Methylovulum psychrotolerants str. HV10-M2 isolated from a high-altitude environment.</title>
        <authorList>
            <person name="Mateos-Rivera A."/>
        </authorList>
    </citation>
    <scope>NUCLEOTIDE SEQUENCE [LARGE SCALE GENOMIC DNA]</scope>
    <source>
        <strain evidence="4 5">HV10_M2</strain>
    </source>
</reference>
<protein>
    <submittedName>
        <fullName evidence="4">Peptidase</fullName>
    </submittedName>
</protein>
<dbReference type="OrthoDB" id="9795421at2"/>